<dbReference type="Gene3D" id="1.10.10.10">
    <property type="entry name" value="Winged helix-like DNA-binding domain superfamily/Winged helix DNA-binding domain"/>
    <property type="match status" value="1"/>
</dbReference>
<dbReference type="SUPFAM" id="SSF54909">
    <property type="entry name" value="Dimeric alpha+beta barrel"/>
    <property type="match status" value="1"/>
</dbReference>
<comment type="caution">
    <text evidence="5">The sequence shown here is derived from an EMBL/GenBank/DDBJ whole genome shotgun (WGS) entry which is preliminary data.</text>
</comment>
<dbReference type="Gene3D" id="3.30.70.920">
    <property type="match status" value="1"/>
</dbReference>
<keyword evidence="2" id="KW-0238">DNA-binding</keyword>
<dbReference type="PANTHER" id="PTHR30154:SF34">
    <property type="entry name" value="TRANSCRIPTIONAL REGULATOR AZLB"/>
    <property type="match status" value="1"/>
</dbReference>
<gene>
    <name evidence="5" type="ORF">ACFQ3U_08165</name>
</gene>
<dbReference type="InterPro" id="IPR000485">
    <property type="entry name" value="AsnC-type_HTH_dom"/>
</dbReference>
<dbReference type="Proteomes" id="UP001597181">
    <property type="component" value="Unassembled WGS sequence"/>
</dbReference>
<dbReference type="InterPro" id="IPR019888">
    <property type="entry name" value="Tscrpt_reg_AsnC-like"/>
</dbReference>
<reference evidence="6" key="1">
    <citation type="journal article" date="2019" name="Int. J. Syst. Evol. Microbiol.">
        <title>The Global Catalogue of Microorganisms (GCM) 10K type strain sequencing project: providing services to taxonomists for standard genome sequencing and annotation.</title>
        <authorList>
            <consortium name="The Broad Institute Genomics Platform"/>
            <consortium name="The Broad Institute Genome Sequencing Center for Infectious Disease"/>
            <person name="Wu L."/>
            <person name="Ma J."/>
        </authorList>
    </citation>
    <scope>NUCLEOTIDE SEQUENCE [LARGE SCALE GENOMIC DNA]</scope>
    <source>
        <strain evidence="6">CCUG 50213</strain>
    </source>
</reference>
<dbReference type="InterPro" id="IPR019885">
    <property type="entry name" value="Tscrpt_reg_HTH_AsnC-type_CS"/>
</dbReference>
<dbReference type="InterPro" id="IPR019887">
    <property type="entry name" value="Tscrpt_reg_AsnC/Lrp_C"/>
</dbReference>
<dbReference type="SMART" id="SM00344">
    <property type="entry name" value="HTH_ASNC"/>
    <property type="match status" value="1"/>
</dbReference>
<evidence type="ECO:0000313" key="5">
    <source>
        <dbReference type="EMBL" id="MFD1201865.1"/>
    </source>
</evidence>
<evidence type="ECO:0000313" key="6">
    <source>
        <dbReference type="Proteomes" id="UP001597181"/>
    </source>
</evidence>
<keyword evidence="1" id="KW-0805">Transcription regulation</keyword>
<dbReference type="InterPro" id="IPR011008">
    <property type="entry name" value="Dimeric_a/b-barrel"/>
</dbReference>
<dbReference type="InterPro" id="IPR036390">
    <property type="entry name" value="WH_DNA-bd_sf"/>
</dbReference>
<evidence type="ECO:0000256" key="1">
    <source>
        <dbReference type="ARBA" id="ARBA00023015"/>
    </source>
</evidence>
<evidence type="ECO:0000256" key="3">
    <source>
        <dbReference type="ARBA" id="ARBA00023163"/>
    </source>
</evidence>
<evidence type="ECO:0000256" key="2">
    <source>
        <dbReference type="ARBA" id="ARBA00023125"/>
    </source>
</evidence>
<dbReference type="InterPro" id="IPR011991">
    <property type="entry name" value="ArsR-like_HTH"/>
</dbReference>
<accession>A0ABW3TME8</accession>
<protein>
    <submittedName>
        <fullName evidence="5">Lrp/AsnC family transcriptional regulator</fullName>
    </submittedName>
</protein>
<dbReference type="PRINTS" id="PR00033">
    <property type="entry name" value="HTHASNC"/>
</dbReference>
<dbReference type="Pfam" id="PF13412">
    <property type="entry name" value="HTH_24"/>
    <property type="match status" value="1"/>
</dbReference>
<dbReference type="PANTHER" id="PTHR30154">
    <property type="entry name" value="LEUCINE-RESPONSIVE REGULATORY PROTEIN"/>
    <property type="match status" value="1"/>
</dbReference>
<dbReference type="RefSeq" id="WP_343959945.1">
    <property type="nucleotide sequence ID" value="NZ_BAAAKZ010000004.1"/>
</dbReference>
<dbReference type="PROSITE" id="PS00519">
    <property type="entry name" value="HTH_ASNC_1"/>
    <property type="match status" value="1"/>
</dbReference>
<name>A0ABW3TME8_9MICO</name>
<keyword evidence="3" id="KW-0804">Transcription</keyword>
<dbReference type="Pfam" id="PF01037">
    <property type="entry name" value="AsnC_trans_reg"/>
    <property type="match status" value="1"/>
</dbReference>
<proteinExistence type="predicted"/>
<dbReference type="InterPro" id="IPR036388">
    <property type="entry name" value="WH-like_DNA-bd_sf"/>
</dbReference>
<dbReference type="CDD" id="cd00090">
    <property type="entry name" value="HTH_ARSR"/>
    <property type="match status" value="1"/>
</dbReference>
<dbReference type="PROSITE" id="PS50956">
    <property type="entry name" value="HTH_ASNC_2"/>
    <property type="match status" value="1"/>
</dbReference>
<dbReference type="EMBL" id="JBHTLY010000003">
    <property type="protein sequence ID" value="MFD1201865.1"/>
    <property type="molecule type" value="Genomic_DNA"/>
</dbReference>
<keyword evidence="6" id="KW-1185">Reference proteome</keyword>
<organism evidence="5 6">
    <name type="scientific">Leucobacter albus</name>
    <dbReference type="NCBI Taxonomy" id="272210"/>
    <lineage>
        <taxon>Bacteria</taxon>
        <taxon>Bacillati</taxon>
        <taxon>Actinomycetota</taxon>
        <taxon>Actinomycetes</taxon>
        <taxon>Micrococcales</taxon>
        <taxon>Microbacteriaceae</taxon>
        <taxon>Leucobacter</taxon>
    </lineage>
</organism>
<dbReference type="SUPFAM" id="SSF46785">
    <property type="entry name" value="Winged helix' DNA-binding domain"/>
    <property type="match status" value="1"/>
</dbReference>
<sequence length="181" mass="20277">MELDDIHRQMIELLRAEGRISINALAERLGISRSNAYQRLERLIDAGVITGFGARISPPAVGLGIAALVFVTIKQRLWDEFLEGLRHIPELEYYAVTTGEHDCMLLVRSADVAGIHTLVSFELAQWQSIESTETVFLMDEDWFTSDIPAARNTAETETPAVGVTRFVRSRAHPQASAEKRR</sequence>
<feature type="domain" description="HTH asnC-type" evidence="4">
    <location>
        <begin position="3"/>
        <end position="64"/>
    </location>
</feature>
<evidence type="ECO:0000259" key="4">
    <source>
        <dbReference type="PROSITE" id="PS50956"/>
    </source>
</evidence>